<dbReference type="KEGG" id="hor:Hore_15230"/>
<dbReference type="GO" id="GO:0043571">
    <property type="term" value="P:maintenance of CRISPR repeat elements"/>
    <property type="evidence" value="ECO:0007669"/>
    <property type="project" value="InterPro"/>
</dbReference>
<dbReference type="NCBIfam" id="TIGR02593">
    <property type="entry name" value="CRISPR_cas5"/>
    <property type="match status" value="1"/>
</dbReference>
<dbReference type="EMBL" id="CP001098">
    <property type="protein sequence ID" value="ACL70272.1"/>
    <property type="molecule type" value="Genomic_DNA"/>
</dbReference>
<proteinExistence type="predicted"/>
<dbReference type="OrthoDB" id="1805474at2"/>
<dbReference type="Gene3D" id="3.30.70.2660">
    <property type="match status" value="1"/>
</dbReference>
<evidence type="ECO:0000256" key="1">
    <source>
        <dbReference type="ARBA" id="ARBA00023118"/>
    </source>
</evidence>
<protein>
    <submittedName>
        <fullName evidence="2">CRISPR-associated protein Cas5</fullName>
    </submittedName>
</protein>
<evidence type="ECO:0000313" key="3">
    <source>
        <dbReference type="Proteomes" id="UP000000719"/>
    </source>
</evidence>
<keyword evidence="3" id="KW-1185">Reference proteome</keyword>
<dbReference type="AlphaFoldDB" id="B8CYA3"/>
<dbReference type="InterPro" id="IPR021124">
    <property type="entry name" value="CRISPR-assoc_prot_Cas5"/>
</dbReference>
<dbReference type="GO" id="GO:0051607">
    <property type="term" value="P:defense response to virus"/>
    <property type="evidence" value="ECO:0007669"/>
    <property type="project" value="UniProtKB-KW"/>
</dbReference>
<gene>
    <name evidence="2" type="ordered locus">Hore_15230</name>
</gene>
<accession>B8CYA3</accession>
<dbReference type="eggNOG" id="COG1688">
    <property type="taxonomic scope" value="Bacteria"/>
</dbReference>
<dbReference type="STRING" id="373903.Hore_15230"/>
<dbReference type="RefSeq" id="WP_012636455.1">
    <property type="nucleotide sequence ID" value="NC_011899.1"/>
</dbReference>
<name>B8CYA3_HALOH</name>
<dbReference type="InterPro" id="IPR013422">
    <property type="entry name" value="CRISPR-assoc_prot_Cas5_N"/>
</dbReference>
<dbReference type="Proteomes" id="UP000000719">
    <property type="component" value="Chromosome"/>
</dbReference>
<sequence length="238" mass="27630">MDINQVLVFKIKGKIAHFKKYYSNKSSLTYKIPPRTVLMGIVASILEKPRDSYYELLSPQQAKFGVKIESESYTHFECMNYLKEDGGHTQVRLQLLLPANNMLSYKVFFTHQDESLLKELATKIKNKIYGYGIYLGQRQFRATAEFDDLIEDIDIIKDYTGNLKTLTYKDNIKKLNDTTTYNLILDNMPVSFKKVNSGREPEKVVEVCYEENGANINGSFYEVIKLKDDYISFYTPVR</sequence>
<dbReference type="Pfam" id="PF09704">
    <property type="entry name" value="Cas_Cas5d"/>
    <property type="match status" value="1"/>
</dbReference>
<reference evidence="2 3" key="1">
    <citation type="journal article" date="2009" name="PLoS ONE">
        <title>Genome analysis of the anaerobic thermohalophilic bacterium Halothermothrix orenii.</title>
        <authorList>
            <person name="Mavromatis K."/>
            <person name="Ivanova N."/>
            <person name="Anderson I."/>
            <person name="Lykidis A."/>
            <person name="Hooper S.D."/>
            <person name="Sun H."/>
            <person name="Kunin V."/>
            <person name="Lapidus A."/>
            <person name="Hugenholtz P."/>
            <person name="Patel B."/>
            <person name="Kyrpides N.C."/>
        </authorList>
    </citation>
    <scope>NUCLEOTIDE SEQUENCE [LARGE SCALE GENOMIC DNA]</scope>
    <source>
        <strain evidence="3">H 168 / OCM 544 / DSM 9562</strain>
    </source>
</reference>
<organism evidence="2 3">
    <name type="scientific">Halothermothrix orenii (strain H 168 / OCM 544 / DSM 9562)</name>
    <dbReference type="NCBI Taxonomy" id="373903"/>
    <lineage>
        <taxon>Bacteria</taxon>
        <taxon>Bacillati</taxon>
        <taxon>Bacillota</taxon>
        <taxon>Clostridia</taxon>
        <taxon>Halanaerobiales</taxon>
        <taxon>Halothermotrichaceae</taxon>
        <taxon>Halothermothrix</taxon>
    </lineage>
</organism>
<keyword evidence="1" id="KW-0051">Antiviral defense</keyword>
<evidence type="ECO:0000313" key="2">
    <source>
        <dbReference type="EMBL" id="ACL70272.1"/>
    </source>
</evidence>
<dbReference type="HOGENOM" id="CLU_090888_1_0_9"/>